<dbReference type="EMBL" id="NJHN03000074">
    <property type="protein sequence ID" value="KAH9417680.1"/>
    <property type="molecule type" value="Genomic_DNA"/>
</dbReference>
<organism evidence="1 2">
    <name type="scientific">Dermatophagoides pteronyssinus</name>
    <name type="common">European house dust mite</name>
    <dbReference type="NCBI Taxonomy" id="6956"/>
    <lineage>
        <taxon>Eukaryota</taxon>
        <taxon>Metazoa</taxon>
        <taxon>Ecdysozoa</taxon>
        <taxon>Arthropoda</taxon>
        <taxon>Chelicerata</taxon>
        <taxon>Arachnida</taxon>
        <taxon>Acari</taxon>
        <taxon>Acariformes</taxon>
        <taxon>Sarcoptiformes</taxon>
        <taxon>Astigmata</taxon>
        <taxon>Psoroptidia</taxon>
        <taxon>Analgoidea</taxon>
        <taxon>Pyroglyphidae</taxon>
        <taxon>Dermatophagoidinae</taxon>
        <taxon>Dermatophagoides</taxon>
    </lineage>
</organism>
<gene>
    <name evidence="1" type="ORF">DERP_011391</name>
</gene>
<reference evidence="1 2" key="1">
    <citation type="journal article" date="2018" name="J. Allergy Clin. Immunol.">
        <title>High-quality assembly of Dermatophagoides pteronyssinus genome and transcriptome reveals a wide range of novel allergens.</title>
        <authorList>
            <person name="Liu X.Y."/>
            <person name="Yang K.Y."/>
            <person name="Wang M.Q."/>
            <person name="Kwok J.S."/>
            <person name="Zeng X."/>
            <person name="Yang Z."/>
            <person name="Xiao X.J."/>
            <person name="Lau C.P."/>
            <person name="Li Y."/>
            <person name="Huang Z.M."/>
            <person name="Ba J.G."/>
            <person name="Yim A.K."/>
            <person name="Ouyang C.Y."/>
            <person name="Ngai S.M."/>
            <person name="Chan T.F."/>
            <person name="Leung E.L."/>
            <person name="Liu L."/>
            <person name="Liu Z.G."/>
            <person name="Tsui S.K."/>
        </authorList>
    </citation>
    <scope>NUCLEOTIDE SEQUENCE [LARGE SCALE GENOMIC DNA]</scope>
    <source>
        <strain evidence="1">Derp</strain>
    </source>
</reference>
<proteinExistence type="predicted"/>
<accession>A0ABQ8J561</accession>
<reference evidence="1 2" key="2">
    <citation type="journal article" date="2022" name="Mol. Biol. Evol.">
        <title>Comparative Genomics Reveals Insights into the Divergent Evolution of Astigmatic Mites and Household Pest Adaptations.</title>
        <authorList>
            <person name="Xiong Q."/>
            <person name="Wan A.T."/>
            <person name="Liu X."/>
            <person name="Fung C.S."/>
            <person name="Xiao X."/>
            <person name="Malainual N."/>
            <person name="Hou J."/>
            <person name="Wang L."/>
            <person name="Wang M."/>
            <person name="Yang K.Y."/>
            <person name="Cui Y."/>
            <person name="Leung E.L."/>
            <person name="Nong W."/>
            <person name="Shin S.K."/>
            <person name="Au S.W."/>
            <person name="Jeong K.Y."/>
            <person name="Chew F.T."/>
            <person name="Hui J.H."/>
            <person name="Leung T.F."/>
            <person name="Tungtrongchitr A."/>
            <person name="Zhong N."/>
            <person name="Liu Z."/>
            <person name="Tsui S.K."/>
        </authorList>
    </citation>
    <scope>NUCLEOTIDE SEQUENCE [LARGE SCALE GENOMIC DNA]</scope>
    <source>
        <strain evidence="1">Derp</strain>
    </source>
</reference>
<sequence length="72" mass="8638">MFESLRFRQRRVKRRIHPVILDSYSFVIMLLYDTFPESFRVSILHLTNMNMKNQIGAMIRICRSHHGFGLVL</sequence>
<protein>
    <submittedName>
        <fullName evidence="1">Uncharacterized protein</fullName>
    </submittedName>
</protein>
<keyword evidence="2" id="KW-1185">Reference proteome</keyword>
<name>A0ABQ8J561_DERPT</name>
<dbReference type="Proteomes" id="UP000887458">
    <property type="component" value="Unassembled WGS sequence"/>
</dbReference>
<evidence type="ECO:0000313" key="1">
    <source>
        <dbReference type="EMBL" id="KAH9417680.1"/>
    </source>
</evidence>
<comment type="caution">
    <text evidence="1">The sequence shown here is derived from an EMBL/GenBank/DDBJ whole genome shotgun (WGS) entry which is preliminary data.</text>
</comment>
<evidence type="ECO:0000313" key="2">
    <source>
        <dbReference type="Proteomes" id="UP000887458"/>
    </source>
</evidence>